<name>A0A9D9EJ63_9BACT</name>
<dbReference type="Gene3D" id="3.30.70.1440">
    <property type="entry name" value="Multidrug efflux transporter AcrB pore domain"/>
    <property type="match status" value="1"/>
</dbReference>
<dbReference type="Pfam" id="PF00873">
    <property type="entry name" value="ACR_tran"/>
    <property type="match status" value="1"/>
</dbReference>
<dbReference type="PANTHER" id="PTHR32063">
    <property type="match status" value="1"/>
</dbReference>
<organism evidence="2 3">
    <name type="scientific">Candidatus Enterocola intestinipullorum</name>
    <dbReference type="NCBI Taxonomy" id="2840783"/>
    <lineage>
        <taxon>Bacteria</taxon>
        <taxon>Pseudomonadati</taxon>
        <taxon>Bacteroidota</taxon>
        <taxon>Bacteroidia</taxon>
        <taxon>Bacteroidales</taxon>
        <taxon>Candidatus Enterocola</taxon>
    </lineage>
</organism>
<dbReference type="SUPFAM" id="SSF82866">
    <property type="entry name" value="Multidrug efflux transporter AcrB transmembrane domain"/>
    <property type="match status" value="2"/>
</dbReference>
<evidence type="ECO:0000313" key="3">
    <source>
        <dbReference type="Proteomes" id="UP000823637"/>
    </source>
</evidence>
<dbReference type="GO" id="GO:0042910">
    <property type="term" value="F:xenobiotic transmembrane transporter activity"/>
    <property type="evidence" value="ECO:0007669"/>
    <property type="project" value="TreeGrafter"/>
</dbReference>
<feature type="transmembrane region" description="Helical" evidence="1">
    <location>
        <begin position="365"/>
        <end position="385"/>
    </location>
</feature>
<dbReference type="PANTHER" id="PTHR32063:SF18">
    <property type="entry name" value="CATION EFFLUX SYSTEM PROTEIN"/>
    <property type="match status" value="1"/>
</dbReference>
<reference evidence="2" key="2">
    <citation type="journal article" date="2021" name="PeerJ">
        <title>Extensive microbial diversity within the chicken gut microbiome revealed by metagenomics and culture.</title>
        <authorList>
            <person name="Gilroy R."/>
            <person name="Ravi A."/>
            <person name="Getino M."/>
            <person name="Pursley I."/>
            <person name="Horton D.L."/>
            <person name="Alikhan N.F."/>
            <person name="Baker D."/>
            <person name="Gharbi K."/>
            <person name="Hall N."/>
            <person name="Watson M."/>
            <person name="Adriaenssens E.M."/>
            <person name="Foster-Nyarko E."/>
            <person name="Jarju S."/>
            <person name="Secka A."/>
            <person name="Antonio M."/>
            <person name="Oren A."/>
            <person name="Chaudhuri R.R."/>
            <person name="La Ragione R."/>
            <person name="Hildebrand F."/>
            <person name="Pallen M.J."/>
        </authorList>
    </citation>
    <scope>NUCLEOTIDE SEQUENCE</scope>
    <source>
        <strain evidence="2">D3-1215</strain>
    </source>
</reference>
<dbReference type="AlphaFoldDB" id="A0A9D9EJ63"/>
<proteinExistence type="predicted"/>
<dbReference type="InterPro" id="IPR001036">
    <property type="entry name" value="Acrflvin-R"/>
</dbReference>
<reference evidence="2" key="1">
    <citation type="submission" date="2020-10" db="EMBL/GenBank/DDBJ databases">
        <authorList>
            <person name="Gilroy R."/>
        </authorList>
    </citation>
    <scope>NUCLEOTIDE SEQUENCE</scope>
    <source>
        <strain evidence="2">D3-1215</strain>
    </source>
</reference>
<feature type="transmembrane region" description="Helical" evidence="1">
    <location>
        <begin position="997"/>
        <end position="1021"/>
    </location>
</feature>
<feature type="transmembrane region" description="Helical" evidence="1">
    <location>
        <begin position="12"/>
        <end position="34"/>
    </location>
</feature>
<keyword evidence="1" id="KW-0472">Membrane</keyword>
<feature type="transmembrane region" description="Helical" evidence="1">
    <location>
        <begin position="972"/>
        <end position="991"/>
    </location>
</feature>
<sequence>MKKHVGIIEWAMRNPAIVGMITLGMVMVGVVGLVKMNKDEFPQFTIRQGVVAAVYPGSTAYEVEKQLTVPLENFLFSFEEVDKTKTYSYSEDGIAYIFVELSKDVHDKDVVWSKIKHGLDDFKLQLPSGVLAVLVKDDFGNTVSMLAALSSSDKTPRELEEMASDLSEKLYKVKGMGRVQLIGQRKEEIEVRILPERMAAYGISANSITAEMFLQGFSTLSGSVSGDGNVFPVHIGTPFKSEEEIANCIIYSDVSGNIIRLKDIAVIERQYAGNDSYVDIDGKNTLLLSLEMQAGNNIVAFGREVNAILDDFVETLPASVDVQLITNQPQVVGDSVTSFLKDLFTSIIVVIAVMLMLFPLRTALVAGSSIPVCTMIGIALMYIFGMELNTVTLAALIMVLGMICDDSIVMLDGYISYLNQGYSRMYSALTSAHEYFPPLVLATVAICGMFYPVKYVLTGVMGDFIKLFPFAITFSLLTSIAYAVLVVPRLAFHFIKAPGGNSKPNLVERAQNKFFAWLQGGYEKLLTVAFKHGNLTLLCGGVFMLAGVGMFMLLPVQMMPKAERPCFAVEISLPKGSSLAMTKQVADSVRNILQKDDRITSITVFMGQSSPRFHAAYAPNMPGKNFAQFIVNTKSEKATVDVLGDYTDAMAEYFPQAHVRFKQLDYQAVANPIEVRFSGENLEDLHKAADSLKVFMSGMDEELAWVHSGSDGWIPCVDVRLKEDEAIRLGVTKANLSLALASALQGQTVGNLWEDGYSVPIRIVTSSASDSLSCEAVENILVSTALPGVWVPVRQVADVSVAWNPARIEHRNGERCVTVGSDMKFGKSQPPAQKKVEAYVERQLKPKLPEGVEVSYGGLEGANKELIPELVIGVLLAVLVIFLFLVFNFGKIGISLLSLISTFLCFFGAFAGLLVFKLDFGLTSVLGVVSLMGIIVRNGIIMFEHAEELRLHEQLPAREAAFLSGKRRMRPIFLTSATTALGVIPMITAGTSLWMPMGVVICFGTVVALVFIVTILPVAYWKIYETKKERLARKHID</sequence>
<gene>
    <name evidence="2" type="ORF">IAC32_07095</name>
</gene>
<dbReference type="GO" id="GO:0005886">
    <property type="term" value="C:plasma membrane"/>
    <property type="evidence" value="ECO:0007669"/>
    <property type="project" value="TreeGrafter"/>
</dbReference>
<dbReference type="Gene3D" id="3.30.70.1320">
    <property type="entry name" value="Multidrug efflux transporter AcrB pore domain like"/>
    <property type="match status" value="1"/>
</dbReference>
<dbReference type="Gene3D" id="3.30.70.1430">
    <property type="entry name" value="Multidrug efflux transporter AcrB pore domain"/>
    <property type="match status" value="2"/>
</dbReference>
<dbReference type="Gene3D" id="3.30.2090.10">
    <property type="entry name" value="Multidrug efflux transporter AcrB TolC docking domain, DN and DC subdomains"/>
    <property type="match status" value="2"/>
</dbReference>
<keyword evidence="1" id="KW-1133">Transmembrane helix</keyword>
<feature type="transmembrane region" description="Helical" evidence="1">
    <location>
        <begin position="870"/>
        <end position="889"/>
    </location>
</feature>
<feature type="transmembrane region" description="Helical" evidence="1">
    <location>
        <begin position="465"/>
        <end position="487"/>
    </location>
</feature>
<evidence type="ECO:0000313" key="2">
    <source>
        <dbReference type="EMBL" id="MBO8447491.1"/>
    </source>
</evidence>
<accession>A0A9D9EJ63</accession>
<evidence type="ECO:0000256" key="1">
    <source>
        <dbReference type="SAM" id="Phobius"/>
    </source>
</evidence>
<comment type="caution">
    <text evidence="2">The sequence shown here is derived from an EMBL/GenBank/DDBJ whole genome shotgun (WGS) entry which is preliminary data.</text>
</comment>
<dbReference type="PRINTS" id="PR00702">
    <property type="entry name" value="ACRIFLAVINRP"/>
</dbReference>
<protein>
    <submittedName>
        <fullName evidence="2">Efflux RND transporter permease subunit</fullName>
    </submittedName>
</protein>
<dbReference type="EMBL" id="JADIMR010000104">
    <property type="protein sequence ID" value="MBO8447491.1"/>
    <property type="molecule type" value="Genomic_DNA"/>
</dbReference>
<feature type="transmembrane region" description="Helical" evidence="1">
    <location>
        <begin position="896"/>
        <end position="916"/>
    </location>
</feature>
<keyword evidence="1" id="KW-0812">Transmembrane</keyword>
<dbReference type="Gene3D" id="1.20.1640.10">
    <property type="entry name" value="Multidrug efflux transporter AcrB transmembrane domain"/>
    <property type="match status" value="2"/>
</dbReference>
<feature type="transmembrane region" description="Helical" evidence="1">
    <location>
        <begin position="922"/>
        <end position="943"/>
    </location>
</feature>
<dbReference type="SUPFAM" id="SSF82693">
    <property type="entry name" value="Multidrug efflux transporter AcrB pore domain, PN1, PN2, PC1 and PC2 subdomains"/>
    <property type="match status" value="2"/>
</dbReference>
<feature type="transmembrane region" description="Helical" evidence="1">
    <location>
        <begin position="339"/>
        <end position="358"/>
    </location>
</feature>
<dbReference type="SUPFAM" id="SSF82714">
    <property type="entry name" value="Multidrug efflux transporter AcrB TolC docking domain, DN and DC subdomains"/>
    <property type="match status" value="2"/>
</dbReference>
<dbReference type="Proteomes" id="UP000823637">
    <property type="component" value="Unassembled WGS sequence"/>
</dbReference>
<feature type="transmembrane region" description="Helical" evidence="1">
    <location>
        <begin position="391"/>
        <end position="415"/>
    </location>
</feature>
<feature type="transmembrane region" description="Helical" evidence="1">
    <location>
        <begin position="435"/>
        <end position="453"/>
    </location>
</feature>
<dbReference type="InterPro" id="IPR027463">
    <property type="entry name" value="AcrB_DN_DC_subdom"/>
</dbReference>